<evidence type="ECO:0000313" key="7">
    <source>
        <dbReference type="EMBL" id="MFD1067002.1"/>
    </source>
</evidence>
<dbReference type="InterPro" id="IPR013525">
    <property type="entry name" value="ABC2_TM"/>
</dbReference>
<feature type="transmembrane region" description="Helical" evidence="5">
    <location>
        <begin position="208"/>
        <end position="230"/>
    </location>
</feature>
<comment type="caution">
    <text evidence="7">The sequence shown here is derived from an EMBL/GenBank/DDBJ whole genome shotgun (WGS) entry which is preliminary data.</text>
</comment>
<dbReference type="RefSeq" id="WP_379592860.1">
    <property type="nucleotide sequence ID" value="NZ_JBHTKK010000016.1"/>
</dbReference>
<comment type="subcellular location">
    <subcellularLocation>
        <location evidence="1">Membrane</location>
        <topology evidence="1">Multi-pass membrane protein</topology>
    </subcellularLocation>
</comment>
<feature type="transmembrane region" description="Helical" evidence="5">
    <location>
        <begin position="55"/>
        <end position="76"/>
    </location>
</feature>
<keyword evidence="8" id="KW-1185">Reference proteome</keyword>
<feature type="transmembrane region" description="Helical" evidence="5">
    <location>
        <begin position="127"/>
        <end position="148"/>
    </location>
</feature>
<evidence type="ECO:0000256" key="1">
    <source>
        <dbReference type="ARBA" id="ARBA00004141"/>
    </source>
</evidence>
<evidence type="ECO:0000313" key="8">
    <source>
        <dbReference type="Proteomes" id="UP001597041"/>
    </source>
</evidence>
<dbReference type="Pfam" id="PF12698">
    <property type="entry name" value="ABC2_membrane_3"/>
    <property type="match status" value="1"/>
</dbReference>
<feature type="domain" description="ABC-2 type transporter transmembrane" evidence="6">
    <location>
        <begin position="57"/>
        <end position="227"/>
    </location>
</feature>
<proteinExistence type="predicted"/>
<feature type="transmembrane region" description="Helical" evidence="5">
    <location>
        <begin position="160"/>
        <end position="177"/>
    </location>
</feature>
<evidence type="ECO:0000259" key="6">
    <source>
        <dbReference type="Pfam" id="PF12698"/>
    </source>
</evidence>
<keyword evidence="2 5" id="KW-0812">Transmembrane</keyword>
<reference evidence="8" key="1">
    <citation type="journal article" date="2019" name="Int. J. Syst. Evol. Microbiol.">
        <title>The Global Catalogue of Microorganisms (GCM) 10K type strain sequencing project: providing services to taxonomists for standard genome sequencing and annotation.</title>
        <authorList>
            <consortium name="The Broad Institute Genomics Platform"/>
            <consortium name="The Broad Institute Genome Sequencing Center for Infectious Disease"/>
            <person name="Wu L."/>
            <person name="Ma J."/>
        </authorList>
    </citation>
    <scope>NUCLEOTIDE SEQUENCE [LARGE SCALE GENOMIC DNA]</scope>
    <source>
        <strain evidence="8">CCUG 56608</strain>
    </source>
</reference>
<evidence type="ECO:0000256" key="2">
    <source>
        <dbReference type="ARBA" id="ARBA00022692"/>
    </source>
</evidence>
<evidence type="ECO:0000256" key="3">
    <source>
        <dbReference type="ARBA" id="ARBA00022989"/>
    </source>
</evidence>
<dbReference type="Proteomes" id="UP001597041">
    <property type="component" value="Unassembled WGS sequence"/>
</dbReference>
<evidence type="ECO:0000256" key="5">
    <source>
        <dbReference type="SAM" id="Phobius"/>
    </source>
</evidence>
<keyword evidence="4 5" id="KW-0472">Membrane</keyword>
<dbReference type="EMBL" id="JBHTKK010000016">
    <property type="protein sequence ID" value="MFD1067002.1"/>
    <property type="molecule type" value="Genomic_DNA"/>
</dbReference>
<accession>A0ABW3NH29</accession>
<organism evidence="7 8">
    <name type="scientific">Oceanobacillus locisalsi</name>
    <dbReference type="NCBI Taxonomy" id="546107"/>
    <lineage>
        <taxon>Bacteria</taxon>
        <taxon>Bacillati</taxon>
        <taxon>Bacillota</taxon>
        <taxon>Bacilli</taxon>
        <taxon>Bacillales</taxon>
        <taxon>Bacillaceae</taxon>
        <taxon>Oceanobacillus</taxon>
    </lineage>
</organism>
<evidence type="ECO:0000256" key="4">
    <source>
        <dbReference type="ARBA" id="ARBA00023136"/>
    </source>
</evidence>
<gene>
    <name evidence="7" type="ORF">ACFQ19_13310</name>
</gene>
<name>A0ABW3NH29_9BACI</name>
<protein>
    <submittedName>
        <fullName evidence="7">ABC transporter permease</fullName>
    </submittedName>
</protein>
<sequence>MTTGEKKVSFHRLKALFYKDLCDLPGNGQILLNLIGVLIFITLLSFVPAEQTLPLSFLLAFILTMLVMLMQGSVMVEEYEQGTIRRLRQAGFSMKELILSKMLFTFLVTAVILLLFCFLYGDGVVSSLKLLALILPNLMTILIVGTFLGMKAKNTIEVSLYSVPLFTLYFFVEGLLMNSTEGQMPWLAVFPNYHLHYGIEQLYSGGPFLAYLFVPVLWLGFSALLFMMWFRKRYS</sequence>
<keyword evidence="3 5" id="KW-1133">Transmembrane helix</keyword>
<feature type="transmembrane region" description="Helical" evidence="5">
    <location>
        <begin position="97"/>
        <end position="121"/>
    </location>
</feature>
<feature type="transmembrane region" description="Helical" evidence="5">
    <location>
        <begin position="30"/>
        <end position="49"/>
    </location>
</feature>